<comment type="caution">
    <text evidence="1">The sequence shown here is derived from an EMBL/GenBank/DDBJ whole genome shotgun (WGS) entry which is preliminary data.</text>
</comment>
<evidence type="ECO:0000313" key="1">
    <source>
        <dbReference type="EMBL" id="CAG8828341.1"/>
    </source>
</evidence>
<dbReference type="Proteomes" id="UP000789901">
    <property type="component" value="Unassembled WGS sequence"/>
</dbReference>
<sequence>SNTTPESPLQPCSSTFKLSMGLPCAHIIQRLLKSGQCLQLIDFYQHWWEEYSQQFNSLTLYQKNAALDKIPSLFQESTTTIQDLQLVMGKHRKCGICRETGHNSRMCPNAESMYDSDSS</sequence>
<proteinExistence type="predicted"/>
<name>A0ABN7WEK1_GIGMA</name>
<evidence type="ECO:0000313" key="2">
    <source>
        <dbReference type="Proteomes" id="UP000789901"/>
    </source>
</evidence>
<reference evidence="1 2" key="1">
    <citation type="submission" date="2021-06" db="EMBL/GenBank/DDBJ databases">
        <authorList>
            <person name="Kallberg Y."/>
            <person name="Tangrot J."/>
            <person name="Rosling A."/>
        </authorList>
    </citation>
    <scope>NUCLEOTIDE SEQUENCE [LARGE SCALE GENOMIC DNA]</scope>
    <source>
        <strain evidence="1 2">120-4 pot B 10/14</strain>
    </source>
</reference>
<keyword evidence="2" id="KW-1185">Reference proteome</keyword>
<protein>
    <submittedName>
        <fullName evidence="1">24002_t:CDS:1</fullName>
    </submittedName>
</protein>
<dbReference type="SUPFAM" id="SSF57756">
    <property type="entry name" value="Retrovirus zinc finger-like domains"/>
    <property type="match status" value="1"/>
</dbReference>
<dbReference type="InterPro" id="IPR036875">
    <property type="entry name" value="Znf_CCHC_sf"/>
</dbReference>
<organism evidence="1 2">
    <name type="scientific">Gigaspora margarita</name>
    <dbReference type="NCBI Taxonomy" id="4874"/>
    <lineage>
        <taxon>Eukaryota</taxon>
        <taxon>Fungi</taxon>
        <taxon>Fungi incertae sedis</taxon>
        <taxon>Mucoromycota</taxon>
        <taxon>Glomeromycotina</taxon>
        <taxon>Glomeromycetes</taxon>
        <taxon>Diversisporales</taxon>
        <taxon>Gigasporaceae</taxon>
        <taxon>Gigaspora</taxon>
    </lineage>
</organism>
<feature type="non-terminal residue" evidence="1">
    <location>
        <position position="1"/>
    </location>
</feature>
<gene>
    <name evidence="1" type="ORF">GMARGA_LOCUS29670</name>
</gene>
<accession>A0ABN7WEK1</accession>
<dbReference type="EMBL" id="CAJVQB010040378">
    <property type="protein sequence ID" value="CAG8828341.1"/>
    <property type="molecule type" value="Genomic_DNA"/>
</dbReference>